<evidence type="ECO:0000313" key="1">
    <source>
        <dbReference type="EMBL" id="KAG6375680.1"/>
    </source>
</evidence>
<dbReference type="EMBL" id="JAGFBS010000014">
    <property type="protein sequence ID" value="KAG6375680.1"/>
    <property type="molecule type" value="Genomic_DNA"/>
</dbReference>
<keyword evidence="2" id="KW-1185">Reference proteome</keyword>
<dbReference type="Proteomes" id="UP000683000">
    <property type="component" value="Unassembled WGS sequence"/>
</dbReference>
<sequence length="74" mass="8517">MYRAGISMRAGNLCTYCYYKYEMPTFTWSPKLLNKSQVFERQVSPLDFDVFLPAFTPPCITVALNGEPNISVRQ</sequence>
<dbReference type="AlphaFoldDB" id="A0A8I3AAQ8"/>
<name>A0A8I3AAQ8_9AGAM</name>
<comment type="caution">
    <text evidence="1">The sequence shown here is derived from an EMBL/GenBank/DDBJ whole genome shotgun (WGS) entry which is preliminary data.</text>
</comment>
<protein>
    <submittedName>
        <fullName evidence="1">Uncharacterized protein</fullName>
    </submittedName>
</protein>
<reference evidence="1" key="1">
    <citation type="submission" date="2021-03" db="EMBL/GenBank/DDBJ databases">
        <title>Evolutionary innovations through gain and loss of genes in the ectomycorrhizal Boletales.</title>
        <authorList>
            <person name="Wu G."/>
            <person name="Miyauchi S."/>
            <person name="Morin E."/>
            <person name="Yang Z.-L."/>
            <person name="Xu J."/>
            <person name="Martin F.M."/>
        </authorList>
    </citation>
    <scope>NUCLEOTIDE SEQUENCE</scope>
    <source>
        <strain evidence="1">BR01</strain>
    </source>
</reference>
<organism evidence="1 2">
    <name type="scientific">Boletus reticuloceps</name>
    <dbReference type="NCBI Taxonomy" id="495285"/>
    <lineage>
        <taxon>Eukaryota</taxon>
        <taxon>Fungi</taxon>
        <taxon>Dikarya</taxon>
        <taxon>Basidiomycota</taxon>
        <taxon>Agaricomycotina</taxon>
        <taxon>Agaricomycetes</taxon>
        <taxon>Agaricomycetidae</taxon>
        <taxon>Boletales</taxon>
        <taxon>Boletineae</taxon>
        <taxon>Boletaceae</taxon>
        <taxon>Boletoideae</taxon>
        <taxon>Boletus</taxon>
    </lineage>
</organism>
<proteinExistence type="predicted"/>
<accession>A0A8I3AAQ8</accession>
<gene>
    <name evidence="1" type="ORF">JVT61DRAFT_3253</name>
</gene>
<evidence type="ECO:0000313" key="2">
    <source>
        <dbReference type="Proteomes" id="UP000683000"/>
    </source>
</evidence>